<keyword evidence="6" id="KW-0119">Carbohydrate metabolism</keyword>
<gene>
    <name evidence="16" type="ORF">EU508_17955</name>
</gene>
<proteinExistence type="inferred from homology"/>
<dbReference type="AlphaFoldDB" id="A0AB73BBY6"/>
<evidence type="ECO:0000256" key="11">
    <source>
        <dbReference type="ARBA" id="ARBA00066369"/>
    </source>
</evidence>
<dbReference type="InterPro" id="IPR011611">
    <property type="entry name" value="PfkB_dom"/>
</dbReference>
<dbReference type="GO" id="GO:0042840">
    <property type="term" value="P:D-glucuronate catabolic process"/>
    <property type="evidence" value="ECO:0007669"/>
    <property type="project" value="TreeGrafter"/>
</dbReference>
<dbReference type="InterPro" id="IPR029056">
    <property type="entry name" value="Ribokinase-like"/>
</dbReference>
<keyword evidence="3" id="KW-0547">Nucleotide-binding</keyword>
<dbReference type="GO" id="GO:0005829">
    <property type="term" value="C:cytosol"/>
    <property type="evidence" value="ECO:0007669"/>
    <property type="project" value="TreeGrafter"/>
</dbReference>
<protein>
    <recommendedName>
        <fullName evidence="12">2-dehydro-3-deoxygluconokinase</fullName>
        <ecNumber evidence="11">2.7.1.45</ecNumber>
    </recommendedName>
    <alternativeName>
        <fullName evidence="13">2-keto-3-deoxygluconokinase</fullName>
    </alternativeName>
    <alternativeName>
        <fullName evidence="14">3-deoxy-2-oxo-D-gluconate kinase</fullName>
    </alternativeName>
    <alternativeName>
        <fullName evidence="8">KDG kinase</fullName>
    </alternativeName>
</protein>
<evidence type="ECO:0000256" key="1">
    <source>
        <dbReference type="ARBA" id="ARBA00010688"/>
    </source>
</evidence>
<dbReference type="GO" id="GO:0019698">
    <property type="term" value="P:D-galacturonate catabolic process"/>
    <property type="evidence" value="ECO:0007669"/>
    <property type="project" value="TreeGrafter"/>
</dbReference>
<dbReference type="GO" id="GO:0005524">
    <property type="term" value="F:ATP binding"/>
    <property type="evidence" value="ECO:0007669"/>
    <property type="project" value="UniProtKB-KW"/>
</dbReference>
<comment type="catalytic activity">
    <reaction evidence="9">
        <text>2-dehydro-3-deoxy-D-gluconate + ATP = 2-dehydro-3-deoxy-6-phospho-D-gluconate + ADP + H(+)</text>
        <dbReference type="Rhea" id="RHEA:14797"/>
        <dbReference type="ChEBI" id="CHEBI:15378"/>
        <dbReference type="ChEBI" id="CHEBI:30616"/>
        <dbReference type="ChEBI" id="CHEBI:57569"/>
        <dbReference type="ChEBI" id="CHEBI:57990"/>
        <dbReference type="ChEBI" id="CHEBI:456216"/>
        <dbReference type="EC" id="2.7.1.45"/>
    </reaction>
</comment>
<evidence type="ECO:0000256" key="13">
    <source>
        <dbReference type="ARBA" id="ARBA00075711"/>
    </source>
</evidence>
<dbReference type="Pfam" id="PF00294">
    <property type="entry name" value="PfkB"/>
    <property type="match status" value="1"/>
</dbReference>
<dbReference type="GO" id="GO:0008673">
    <property type="term" value="F:2-dehydro-3-deoxygluconokinase activity"/>
    <property type="evidence" value="ECO:0007669"/>
    <property type="project" value="UniProtKB-EC"/>
</dbReference>
<reference evidence="16 17" key="1">
    <citation type="submission" date="2019-01" db="EMBL/GenBank/DDBJ databases">
        <title>Genome sequences of marine Pseudoalteromonas species.</title>
        <authorList>
            <person name="Boraston A.B."/>
            <person name="Hehemann J.-H."/>
            <person name="Vickers C.J."/>
            <person name="Salama-Alber O."/>
            <person name="Abe K."/>
            <person name="Hettle A.J."/>
        </authorList>
    </citation>
    <scope>NUCLEOTIDE SEQUENCE [LARGE SCALE GENOMIC DNA]</scope>
    <source>
        <strain evidence="16 17">PS42</strain>
    </source>
</reference>
<accession>A0AB73BBY6</accession>
<dbReference type="EMBL" id="SEUK01000055">
    <property type="protein sequence ID" value="KAA1156818.1"/>
    <property type="molecule type" value="Genomic_DNA"/>
</dbReference>
<evidence type="ECO:0000256" key="8">
    <source>
        <dbReference type="ARBA" id="ARBA00044254"/>
    </source>
</evidence>
<comment type="pathway">
    <text evidence="7">Carbohydrate acid metabolism; 2-dehydro-3-deoxy-D-gluconate degradation; D-glyceraldehyde 3-phosphate and pyruvate from 2-dehydro-3-deoxy-D-gluconate: step 1/2.</text>
</comment>
<keyword evidence="4 16" id="KW-0418">Kinase</keyword>
<dbReference type="Proteomes" id="UP000324162">
    <property type="component" value="Unassembled WGS sequence"/>
</dbReference>
<evidence type="ECO:0000256" key="4">
    <source>
        <dbReference type="ARBA" id="ARBA00022777"/>
    </source>
</evidence>
<dbReference type="Gene3D" id="3.40.1190.20">
    <property type="match status" value="1"/>
</dbReference>
<comment type="function">
    <text evidence="10">Catalyzes the phosphorylation of 2-keto-3-deoxygluconate (KDG) to produce 2-keto-3-deoxy-6-phosphogluconate (KDPG).</text>
</comment>
<evidence type="ECO:0000256" key="14">
    <source>
        <dbReference type="ARBA" id="ARBA00080545"/>
    </source>
</evidence>
<dbReference type="InterPro" id="IPR002173">
    <property type="entry name" value="Carboh/pur_kinase_PfkB_CS"/>
</dbReference>
<dbReference type="SUPFAM" id="SSF53613">
    <property type="entry name" value="Ribokinase-like"/>
    <property type="match status" value="1"/>
</dbReference>
<evidence type="ECO:0000256" key="3">
    <source>
        <dbReference type="ARBA" id="ARBA00022741"/>
    </source>
</evidence>
<dbReference type="PROSITE" id="PS00584">
    <property type="entry name" value="PFKB_KINASES_2"/>
    <property type="match status" value="1"/>
</dbReference>
<comment type="similarity">
    <text evidence="1">Belongs to the carbohydrate kinase PfkB family.</text>
</comment>
<keyword evidence="5" id="KW-0067">ATP-binding</keyword>
<name>A0AB73BBY6_9GAMM</name>
<evidence type="ECO:0000259" key="15">
    <source>
        <dbReference type="Pfam" id="PF00294"/>
    </source>
</evidence>
<keyword evidence="2" id="KW-0808">Transferase</keyword>
<evidence type="ECO:0000256" key="7">
    <source>
        <dbReference type="ARBA" id="ARBA00043951"/>
    </source>
</evidence>
<dbReference type="EC" id="2.7.1.45" evidence="11"/>
<sequence length="316" mass="35011">MSIKKIAIIGECMVELSGQLFSSMQQNYGGDTMNTAIYLKKLAGQSVDVNYVTCMGADTLSTAIIKQWQKHQLNTDFVLIAPDKQVGLYMIQNDVQGERYFQYWRSDSAAKYLVTHPDFNHIVALLSHFDAIYLSGISLAILSVKDCNTLLEILKKLAHQGVDIIYDSNHRPPLWASDEHCKKTNKVMYALANLSLLTFDDEVQIWADNNITACHSRLHKAGAQHVLIKTGADGCQYSNKNTSEPRYFKTNKVDNVTDTTAAGDSFNAGFLAYWLHGNSIEDCAKAGNLLAGQVIQHRGAIVGIDTDSIKTSIIGR</sequence>
<feature type="domain" description="Carbohydrate kinase PfkB" evidence="15">
    <location>
        <begin position="4"/>
        <end position="306"/>
    </location>
</feature>
<dbReference type="PANTHER" id="PTHR43085:SF15">
    <property type="entry name" value="2-DEHYDRO-3-DEOXYGLUCONOKINASE"/>
    <property type="match status" value="1"/>
</dbReference>
<dbReference type="RefSeq" id="WP_149615084.1">
    <property type="nucleotide sequence ID" value="NZ_SEUK01000055.1"/>
</dbReference>
<evidence type="ECO:0000313" key="16">
    <source>
        <dbReference type="EMBL" id="KAA1156818.1"/>
    </source>
</evidence>
<evidence type="ECO:0000256" key="12">
    <source>
        <dbReference type="ARBA" id="ARBA00067931"/>
    </source>
</evidence>
<evidence type="ECO:0000256" key="6">
    <source>
        <dbReference type="ARBA" id="ARBA00023277"/>
    </source>
</evidence>
<dbReference type="FunFam" id="3.40.1190.20:FF:000011">
    <property type="entry name" value="2-dehydro-3-deoxygluconokinase, putative"/>
    <property type="match status" value="1"/>
</dbReference>
<evidence type="ECO:0000256" key="5">
    <source>
        <dbReference type="ARBA" id="ARBA00022840"/>
    </source>
</evidence>
<comment type="caution">
    <text evidence="16">The sequence shown here is derived from an EMBL/GenBank/DDBJ whole genome shotgun (WGS) entry which is preliminary data.</text>
</comment>
<evidence type="ECO:0000256" key="9">
    <source>
        <dbReference type="ARBA" id="ARBA00050729"/>
    </source>
</evidence>
<dbReference type="CDD" id="cd01166">
    <property type="entry name" value="KdgK"/>
    <property type="match status" value="1"/>
</dbReference>
<evidence type="ECO:0000256" key="10">
    <source>
        <dbReference type="ARBA" id="ARBA00054997"/>
    </source>
</evidence>
<evidence type="ECO:0000313" key="17">
    <source>
        <dbReference type="Proteomes" id="UP000324162"/>
    </source>
</evidence>
<evidence type="ECO:0000256" key="2">
    <source>
        <dbReference type="ARBA" id="ARBA00022679"/>
    </source>
</evidence>
<organism evidence="16 17">
    <name type="scientific">Pseudoalteromonas fuliginea</name>
    <dbReference type="NCBI Taxonomy" id="1872678"/>
    <lineage>
        <taxon>Bacteria</taxon>
        <taxon>Pseudomonadati</taxon>
        <taxon>Pseudomonadota</taxon>
        <taxon>Gammaproteobacteria</taxon>
        <taxon>Alteromonadales</taxon>
        <taxon>Pseudoalteromonadaceae</taxon>
        <taxon>Pseudoalteromonas</taxon>
    </lineage>
</organism>
<dbReference type="GO" id="GO:0006974">
    <property type="term" value="P:DNA damage response"/>
    <property type="evidence" value="ECO:0007669"/>
    <property type="project" value="TreeGrafter"/>
</dbReference>
<dbReference type="InterPro" id="IPR050306">
    <property type="entry name" value="PfkB_Carbo_kinase"/>
</dbReference>
<dbReference type="PANTHER" id="PTHR43085">
    <property type="entry name" value="HEXOKINASE FAMILY MEMBER"/>
    <property type="match status" value="1"/>
</dbReference>